<name>A0A1G4HZX4_TRYEQ</name>
<dbReference type="VEuPathDB" id="TriTrypDB:TEOVI_000836100"/>
<feature type="compositionally biased region" description="Acidic residues" evidence="2">
    <location>
        <begin position="706"/>
        <end position="716"/>
    </location>
</feature>
<dbReference type="Proteomes" id="UP000195570">
    <property type="component" value="Unassembled WGS sequence"/>
</dbReference>
<feature type="region of interest" description="Disordered" evidence="2">
    <location>
        <begin position="98"/>
        <end position="122"/>
    </location>
</feature>
<feature type="compositionally biased region" description="Basic and acidic residues" evidence="2">
    <location>
        <begin position="723"/>
        <end position="738"/>
    </location>
</feature>
<reference evidence="3" key="1">
    <citation type="submission" date="2016-09" db="EMBL/GenBank/DDBJ databases">
        <authorList>
            <person name="Hebert L."/>
            <person name="Moumen B."/>
        </authorList>
    </citation>
    <scope>NUCLEOTIDE SEQUENCE [LARGE SCALE GENOMIC DNA]</scope>
    <source>
        <strain evidence="3">OVI</strain>
    </source>
</reference>
<gene>
    <name evidence="3" type="ORF">TEOVI_000836100</name>
</gene>
<protein>
    <submittedName>
        <fullName evidence="3">Uncharacterized protein</fullName>
    </submittedName>
</protein>
<evidence type="ECO:0000256" key="2">
    <source>
        <dbReference type="SAM" id="MobiDB-lite"/>
    </source>
</evidence>
<feature type="region of interest" description="Disordered" evidence="2">
    <location>
        <begin position="601"/>
        <end position="816"/>
    </location>
</feature>
<feature type="region of interest" description="Disordered" evidence="2">
    <location>
        <begin position="849"/>
        <end position="876"/>
    </location>
</feature>
<evidence type="ECO:0000256" key="1">
    <source>
        <dbReference type="SAM" id="Coils"/>
    </source>
</evidence>
<organism evidence="3 4">
    <name type="scientific">Trypanosoma equiperdum</name>
    <dbReference type="NCBI Taxonomy" id="5694"/>
    <lineage>
        <taxon>Eukaryota</taxon>
        <taxon>Discoba</taxon>
        <taxon>Euglenozoa</taxon>
        <taxon>Kinetoplastea</taxon>
        <taxon>Metakinetoplastina</taxon>
        <taxon>Trypanosomatida</taxon>
        <taxon>Trypanosomatidae</taxon>
        <taxon>Trypanosoma</taxon>
    </lineage>
</organism>
<proteinExistence type="predicted"/>
<evidence type="ECO:0000313" key="4">
    <source>
        <dbReference type="Proteomes" id="UP000195570"/>
    </source>
</evidence>
<sequence length="1315" mass="146884">METAAEPRLDPIEVDRSFVLSLFHGFCNSVPNDMRKKLVSEQTDVLQFMLAVRPRITPFAHRQLFSLRHPAVSWMSRRYFTALRTFLDENDLRNTEQGISCTSTPTRSGCEPADRSSRNSTLLPASLNPKSIKAKDLRAYNWNCIESCHKILIGESPFSALALESILSNEKLLDIVRRYWDRLTCPTTGADIYGAFDASGTVHPRNASSPVPELIQRANQMTPTQYTYLHMRFAQILLPPGALEAEIFDGIISDLRVDGKYPRRTAGLFPPASAVGPFLQDTVDILLDPERHIAKQMLPNLSDNVAMEGEMNSIRSALALPKTGASLLALPEITFAQFFYSIVELADNWTSTAHPNEYVAFLTELYCEAFGHDWDDEDPVLKKAFRPAERTPVPLPPDSRTSNEQLADQGDPAAHLLAEYATALSASKPPLYVFNKITGMSQDYRRGVTSAVRDLGLSRPRTGEEQADVTSVSTNEGLEVGGRLPRRQRRSEGSFIEADSEISGLEGLYEVGDVDDRELRGSQRARLPWRPHDRRWTGISRGGSLSSFPETYNTDMQTDSCGTSPVPESFGFHHRPREGRIPSLLDKRKSVTRAVCGEGGELTNRFESGESRESFELSMSRWESVGTEGSESRVDKGRAFPSSGNVTPESAGRRSPRKRKATAVAREGGSKSKRSNDAKASSGAASKARSVRSPGGGIHHITREGETEEFDEEAEISDSSSADDLHSGDERDEEGDRRGRGRKAGRARGHVKTLRWPEGSGHSETSEYDDEQSEEGLPAIYDEEGRRLHPPLHQQKHKGRSPRTSQGFAVGDADGSGGGVSAAYGYNARMLQGKGRWLSNTEMKCELGVSHSPGGGGATGLRPSDERSEGSDSDNEALAPLLLDQKRIEQKLRELEAEQQRLQASRGRGGRNIHELLEGTSDGVGRLIKFRLSSVERQRLTTEEVNQYRNVIINRLLAKGVNIPPESLTDDDVLNLMEDNLQPELVQRLMQLMEGYSEDLACSDLLDALLSDDAKIFTASGAMEASVLGALCKKSEHRPVETAYMRYLREKRERELREEIKAAKERYRATQNALREAQAKDATPTAVVPITEHIPTPPRAPAFLPALPLLSSARVGGPKRPTPKGPNAFYHEMDDFDTVVHMRPQPPSRGPMHLVPRHPLFPRRLPQAHRARFTLPSIHLPTQRYANEYYCEEDANGIRVRIHSKRRLRLFYREIRVDRPILGRAPLAPLTSIIGGTYHQLAALRVRCRRRRRFRLHMLRNLANERNLLPLPRYVPVKLFSLTTKTTLAEALRESLMCYINDKAYLDTLYGDMRR</sequence>
<feature type="coiled-coil region" evidence="1">
    <location>
        <begin position="878"/>
        <end position="908"/>
    </location>
</feature>
<keyword evidence="4" id="KW-1185">Reference proteome</keyword>
<feature type="region of interest" description="Disordered" evidence="2">
    <location>
        <begin position="460"/>
        <end position="495"/>
    </location>
</feature>
<keyword evidence="1" id="KW-0175">Coiled coil</keyword>
<dbReference type="EMBL" id="CZPT02000170">
    <property type="protein sequence ID" value="SCU64868.1"/>
    <property type="molecule type" value="Genomic_DNA"/>
</dbReference>
<feature type="region of interest" description="Disordered" evidence="2">
    <location>
        <begin position="387"/>
        <end position="408"/>
    </location>
</feature>
<evidence type="ECO:0000313" key="3">
    <source>
        <dbReference type="EMBL" id="SCU64868.1"/>
    </source>
</evidence>
<dbReference type="RefSeq" id="XP_067076563.1">
    <property type="nucleotide sequence ID" value="XM_067220462.1"/>
</dbReference>
<feature type="compositionally biased region" description="Low complexity" evidence="2">
    <location>
        <begin position="678"/>
        <end position="693"/>
    </location>
</feature>
<feature type="compositionally biased region" description="Basic and acidic residues" evidence="2">
    <location>
        <begin position="668"/>
        <end position="677"/>
    </location>
</feature>
<feature type="compositionally biased region" description="Basic residues" evidence="2">
    <location>
        <begin position="739"/>
        <end position="753"/>
    </location>
</feature>
<feature type="compositionally biased region" description="Basic residues" evidence="2">
    <location>
        <begin position="788"/>
        <end position="801"/>
    </location>
</feature>
<accession>A0A1G4HZX4</accession>
<dbReference type="GeneID" id="92382295"/>
<comment type="caution">
    <text evidence="3">The sequence shown here is derived from an EMBL/GenBank/DDBJ whole genome shotgun (WGS) entry which is preliminary data.</text>
</comment>
<feature type="coiled-coil region" evidence="1">
    <location>
        <begin position="1053"/>
        <end position="1080"/>
    </location>
</feature>
<feature type="compositionally biased region" description="Polar residues" evidence="2">
    <location>
        <begin position="98"/>
        <end position="107"/>
    </location>
</feature>